<reference evidence="1 2" key="1">
    <citation type="submission" date="2018-06" db="EMBL/GenBank/DDBJ databases">
        <authorList>
            <consortium name="Pathogen Informatics"/>
            <person name="Doyle S."/>
        </authorList>
    </citation>
    <scope>NUCLEOTIDE SEQUENCE [LARGE SCALE GENOMIC DNA]</scope>
    <source>
        <strain evidence="1 2">NCTC7922</strain>
    </source>
</reference>
<proteinExistence type="predicted"/>
<accession>A0A377D6W5</accession>
<evidence type="ECO:0000313" key="1">
    <source>
        <dbReference type="EMBL" id="STM16711.1"/>
    </source>
</evidence>
<sequence length="75" mass="8911">MRQIEEGQDADELLGKWQKEIWLFARQDFDERVFTNPYEPVDLKRVMTARKKYFTTSAEKQSAKAAREKKQEAAE</sequence>
<evidence type="ECO:0000313" key="2">
    <source>
        <dbReference type="Proteomes" id="UP000254174"/>
    </source>
</evidence>
<dbReference type="AlphaFoldDB" id="A0A377D6W5"/>
<name>A0A377D6W5_ECOLX</name>
<gene>
    <name evidence="1" type="ORF">NCTC7922_03131</name>
</gene>
<dbReference type="EMBL" id="UGFC01000006">
    <property type="protein sequence ID" value="STM16711.1"/>
    <property type="molecule type" value="Genomic_DNA"/>
</dbReference>
<protein>
    <submittedName>
        <fullName evidence="1">CRISPR-associated protein</fullName>
    </submittedName>
</protein>
<organism evidence="1 2">
    <name type="scientific">Escherichia coli</name>
    <dbReference type="NCBI Taxonomy" id="562"/>
    <lineage>
        <taxon>Bacteria</taxon>
        <taxon>Pseudomonadati</taxon>
        <taxon>Pseudomonadota</taxon>
        <taxon>Gammaproteobacteria</taxon>
        <taxon>Enterobacterales</taxon>
        <taxon>Enterobacteriaceae</taxon>
        <taxon>Escherichia</taxon>
    </lineage>
</organism>
<dbReference type="Proteomes" id="UP000254174">
    <property type="component" value="Unassembled WGS sequence"/>
</dbReference>